<evidence type="ECO:0000313" key="5">
    <source>
        <dbReference type="EMBL" id="CAD7687071.1"/>
    </source>
</evidence>
<evidence type="ECO:0000256" key="2">
    <source>
        <dbReference type="ARBA" id="ARBA00022980"/>
    </source>
</evidence>
<dbReference type="GO" id="GO:0000463">
    <property type="term" value="P:maturation of LSU-rRNA from tricistronic rRNA transcript (SSU-rRNA, 5.8S rRNA, LSU-rRNA)"/>
    <property type="evidence" value="ECO:0007669"/>
    <property type="project" value="InterPro"/>
</dbReference>
<dbReference type="GO" id="GO:0003729">
    <property type="term" value="F:mRNA binding"/>
    <property type="evidence" value="ECO:0007669"/>
    <property type="project" value="TreeGrafter"/>
</dbReference>
<protein>
    <recommendedName>
        <fullName evidence="4">Large ribosomal subunit protein uL29</fullName>
    </recommendedName>
</protein>
<dbReference type="GO" id="GO:0006412">
    <property type="term" value="P:translation"/>
    <property type="evidence" value="ECO:0007669"/>
    <property type="project" value="InterPro"/>
</dbReference>
<sequence>MVDTGRLKVELSQLHIVEVTGGAVSKLSKKGLIHKSITYVLTIINQTQKENLRKFYQHKRTSLRYEYVAQEDRCLAS</sequence>
<dbReference type="InterPro" id="IPR036049">
    <property type="entry name" value="Ribosomal_uL29_sf"/>
</dbReference>
<organism evidence="5 6">
    <name type="scientific">Nyctereutes procyonoides</name>
    <name type="common">Raccoon dog</name>
    <name type="synonym">Canis procyonoides</name>
    <dbReference type="NCBI Taxonomy" id="34880"/>
    <lineage>
        <taxon>Eukaryota</taxon>
        <taxon>Metazoa</taxon>
        <taxon>Chordata</taxon>
        <taxon>Craniata</taxon>
        <taxon>Vertebrata</taxon>
        <taxon>Euteleostomi</taxon>
        <taxon>Mammalia</taxon>
        <taxon>Eutheria</taxon>
        <taxon>Laurasiatheria</taxon>
        <taxon>Carnivora</taxon>
        <taxon>Caniformia</taxon>
        <taxon>Canidae</taxon>
        <taxon>Nyctereutes</taxon>
    </lineage>
</organism>
<keyword evidence="2" id="KW-0689">Ribosomal protein</keyword>
<dbReference type="Proteomes" id="UP000645828">
    <property type="component" value="Unassembled WGS sequence"/>
</dbReference>
<dbReference type="Gene3D" id="1.10.287.310">
    <property type="match status" value="1"/>
</dbReference>
<comment type="similarity">
    <text evidence="1">Belongs to the universal ribosomal protein uL29 family.</text>
</comment>
<dbReference type="EMBL" id="CAJHUB010000763">
    <property type="protein sequence ID" value="CAD7687071.1"/>
    <property type="molecule type" value="Genomic_DNA"/>
</dbReference>
<gene>
    <name evidence="5" type="ORF">NYPRO_LOCUS19864</name>
</gene>
<evidence type="ECO:0000256" key="3">
    <source>
        <dbReference type="ARBA" id="ARBA00023274"/>
    </source>
</evidence>
<keyword evidence="6" id="KW-1185">Reference proteome</keyword>
<keyword evidence="3" id="KW-0687">Ribonucleoprotein</keyword>
<accession>A0A811ZE74</accession>
<evidence type="ECO:0000313" key="6">
    <source>
        <dbReference type="Proteomes" id="UP000645828"/>
    </source>
</evidence>
<comment type="caution">
    <text evidence="5">The sequence shown here is derived from an EMBL/GenBank/DDBJ whole genome shotgun (WGS) entry which is preliminary data.</text>
</comment>
<dbReference type="AlphaFoldDB" id="A0A811ZE74"/>
<proteinExistence type="inferred from homology"/>
<name>A0A811ZE74_NYCPR</name>
<dbReference type="SUPFAM" id="SSF46561">
    <property type="entry name" value="Ribosomal protein L29 (L29p)"/>
    <property type="match status" value="1"/>
</dbReference>
<reference evidence="5" key="1">
    <citation type="submission" date="2020-12" db="EMBL/GenBank/DDBJ databases">
        <authorList>
            <consortium name="Molecular Ecology Group"/>
        </authorList>
    </citation>
    <scope>NUCLEOTIDE SEQUENCE</scope>
    <source>
        <strain evidence="5">TBG_1078</strain>
    </source>
</reference>
<dbReference type="PANTHER" id="PTHR45722:SF2">
    <property type="entry name" value="LARGE RIBOSOMAL SUBUNIT PROTEIN UL29-RELATED"/>
    <property type="match status" value="1"/>
</dbReference>
<evidence type="ECO:0000256" key="1">
    <source>
        <dbReference type="ARBA" id="ARBA00009254"/>
    </source>
</evidence>
<evidence type="ECO:0000256" key="4">
    <source>
        <dbReference type="ARBA" id="ARBA00035204"/>
    </source>
</evidence>
<dbReference type="PANTHER" id="PTHR45722">
    <property type="entry name" value="60S RIBOSOMAL PROTEIN L35"/>
    <property type="match status" value="1"/>
</dbReference>
<dbReference type="FunFam" id="1.10.287.310:FF:000002">
    <property type="entry name" value="60S ribosomal protein L35"/>
    <property type="match status" value="1"/>
</dbReference>
<dbReference type="GO" id="GO:0022625">
    <property type="term" value="C:cytosolic large ribosomal subunit"/>
    <property type="evidence" value="ECO:0007669"/>
    <property type="project" value="InterPro"/>
</dbReference>
<dbReference type="InterPro" id="IPR045059">
    <property type="entry name" value="Ribosomal_uL29_euk"/>
</dbReference>
<dbReference type="GO" id="GO:0003735">
    <property type="term" value="F:structural constituent of ribosome"/>
    <property type="evidence" value="ECO:0007669"/>
    <property type="project" value="InterPro"/>
</dbReference>